<dbReference type="PANTHER" id="PTHR36919">
    <property type="entry name" value="BLR1215 PROTEIN"/>
    <property type="match status" value="1"/>
</dbReference>
<gene>
    <name evidence="1" type="ORF">C095_06440</name>
</gene>
<dbReference type="Gene3D" id="2.40.128.520">
    <property type="match status" value="1"/>
</dbReference>
<evidence type="ECO:0000313" key="2">
    <source>
        <dbReference type="Proteomes" id="UP000031184"/>
    </source>
</evidence>
<proteinExistence type="predicted"/>
<name>A0A017H6H8_9FUSO</name>
<dbReference type="InterPro" id="IPR019223">
    <property type="entry name" value="DUF2147"/>
</dbReference>
<evidence type="ECO:0000313" key="1">
    <source>
        <dbReference type="EMBL" id="KID49064.1"/>
    </source>
</evidence>
<dbReference type="Pfam" id="PF09917">
    <property type="entry name" value="DUF2147"/>
    <property type="match status" value="1"/>
</dbReference>
<protein>
    <submittedName>
        <fullName evidence="1">Uncharacterized protein</fullName>
    </submittedName>
</protein>
<dbReference type="RefSeq" id="WP_005960027.1">
    <property type="nucleotide sequence ID" value="NZ_AOJP01000003.1"/>
</dbReference>
<dbReference type="Proteomes" id="UP000031184">
    <property type="component" value="Unassembled WGS sequence"/>
</dbReference>
<dbReference type="PANTHER" id="PTHR36919:SF2">
    <property type="entry name" value="BLL6627 PROTEIN"/>
    <property type="match status" value="1"/>
</dbReference>
<dbReference type="PATRIC" id="fig|1226633.4.peg.1292"/>
<organism evidence="1 2">
    <name type="scientific">Fusobacterium necrophorum subsp. funduliforme B35</name>
    <dbReference type="NCBI Taxonomy" id="1226633"/>
    <lineage>
        <taxon>Bacteria</taxon>
        <taxon>Fusobacteriati</taxon>
        <taxon>Fusobacteriota</taxon>
        <taxon>Fusobacteriia</taxon>
        <taxon>Fusobacteriales</taxon>
        <taxon>Fusobacteriaceae</taxon>
        <taxon>Fusobacterium</taxon>
    </lineage>
</organism>
<dbReference type="AlphaFoldDB" id="A0A017H6H8"/>
<comment type="caution">
    <text evidence="1">The sequence shown here is derived from an EMBL/GenBank/DDBJ whole genome shotgun (WGS) entry which is preliminary data.</text>
</comment>
<reference evidence="1 2" key="1">
    <citation type="submission" date="2013-08" db="EMBL/GenBank/DDBJ databases">
        <title>An opportunistic ruminal bacterium that causes liver abscesses in cattle.</title>
        <authorList>
            <person name="Benahmed F.H."/>
            <person name="Rasmussen M."/>
            <person name="Harbottle H."/>
            <person name="Soppet D."/>
            <person name="Nagaraja T.G."/>
            <person name="Davidson M."/>
        </authorList>
    </citation>
    <scope>NUCLEOTIDE SEQUENCE [LARGE SCALE GENOMIC DNA]</scope>
    <source>
        <strain evidence="1 2">B35</strain>
    </source>
</reference>
<sequence length="153" mass="17596">MKKILVGMLLLGSIAYAKVEDVLGTWITEKADTGNQIIVEIYQAKNGKYNGRVLELTMPIYTEGEYAGKERMDLQNPDPQLKHRKLVGIDFVSNFDYNEEKDKFEHGNIYSPINGKTYHSYMQLQKDGRLLVKGSIDKAGLIGKKQYWTRYQK</sequence>
<accession>A0A017H6H8</accession>
<dbReference type="EMBL" id="AUZI01000016">
    <property type="protein sequence ID" value="KID49064.1"/>
    <property type="molecule type" value="Genomic_DNA"/>
</dbReference>
<dbReference type="OrthoDB" id="9814399at2"/>